<dbReference type="PANTHER" id="PTHR42932">
    <property type="entry name" value="GENERAL STRESS PROTEIN 20U"/>
    <property type="match status" value="1"/>
</dbReference>
<protein>
    <submittedName>
        <fullName evidence="4">DNA starvation/stationary phase protection protein Dps</fullName>
    </submittedName>
</protein>
<dbReference type="Pfam" id="PF00210">
    <property type="entry name" value="Ferritin"/>
    <property type="match status" value="1"/>
</dbReference>
<comment type="caution">
    <text evidence="4">The sequence shown here is derived from an EMBL/GenBank/DDBJ whole genome shotgun (WGS) entry which is preliminary data.</text>
</comment>
<dbReference type="EMBL" id="QEEZ01000001">
    <property type="protein sequence ID" value="PWC02793.1"/>
    <property type="molecule type" value="Genomic_DNA"/>
</dbReference>
<keyword evidence="5" id="KW-1185">Reference proteome</keyword>
<evidence type="ECO:0000313" key="5">
    <source>
        <dbReference type="Proteomes" id="UP000244989"/>
    </source>
</evidence>
<comment type="similarity">
    <text evidence="1 2">Belongs to the Dps family.</text>
</comment>
<dbReference type="OrthoDB" id="9797687at2"/>
<dbReference type="InterPro" id="IPR023188">
    <property type="entry name" value="DPS_DNA-bd_CS"/>
</dbReference>
<dbReference type="Proteomes" id="UP000244989">
    <property type="component" value="Unassembled WGS sequence"/>
</dbReference>
<name>A0A2U1T9W1_9CORY</name>
<dbReference type="CDD" id="cd01043">
    <property type="entry name" value="DPS"/>
    <property type="match status" value="1"/>
</dbReference>
<dbReference type="Gene3D" id="1.20.1260.10">
    <property type="match status" value="1"/>
</dbReference>
<dbReference type="PRINTS" id="PR01346">
    <property type="entry name" value="HELNAPAPROT"/>
</dbReference>
<sequence>MIGSMSYTVPGISDSDAKALIDGLQERLTDFNDLHLILKHAHWNVVGKNFIAVHEMLDPQIELVRGFADEVAERISTLGGSPLGTPAGHAGEHLDYDVNKAGVEEHLRALDAVYTKVLEGLRSEQKTAGELDAMTEDLYIAEAQELEKFQWFIRAHLDDGDGNIN</sequence>
<dbReference type="GO" id="GO:0016722">
    <property type="term" value="F:oxidoreductase activity, acting on metal ions"/>
    <property type="evidence" value="ECO:0007669"/>
    <property type="project" value="InterPro"/>
</dbReference>
<evidence type="ECO:0000256" key="1">
    <source>
        <dbReference type="ARBA" id="ARBA00009497"/>
    </source>
</evidence>
<gene>
    <name evidence="4" type="ORF">DF222_00655</name>
</gene>
<dbReference type="InterPro" id="IPR008331">
    <property type="entry name" value="Ferritin_DPS_dom"/>
</dbReference>
<dbReference type="GO" id="GO:0008199">
    <property type="term" value="F:ferric iron binding"/>
    <property type="evidence" value="ECO:0007669"/>
    <property type="project" value="InterPro"/>
</dbReference>
<dbReference type="InterPro" id="IPR002177">
    <property type="entry name" value="DPS_DNA-bd"/>
</dbReference>
<evidence type="ECO:0000259" key="3">
    <source>
        <dbReference type="Pfam" id="PF00210"/>
    </source>
</evidence>
<feature type="domain" description="Ferritin/DPS" evidence="3">
    <location>
        <begin position="21"/>
        <end position="159"/>
    </location>
</feature>
<organism evidence="4 5">
    <name type="scientific">Corynebacterium yudongzhengii</name>
    <dbReference type="NCBI Taxonomy" id="2080740"/>
    <lineage>
        <taxon>Bacteria</taxon>
        <taxon>Bacillati</taxon>
        <taxon>Actinomycetota</taxon>
        <taxon>Actinomycetes</taxon>
        <taxon>Mycobacteriales</taxon>
        <taxon>Corynebacteriaceae</taxon>
        <taxon>Corynebacterium</taxon>
    </lineage>
</organism>
<dbReference type="PANTHER" id="PTHR42932:SF3">
    <property type="entry name" value="DNA PROTECTION DURING STARVATION PROTEIN"/>
    <property type="match status" value="1"/>
</dbReference>
<dbReference type="KEGG" id="cyz:C3B44_01925"/>
<dbReference type="SUPFAM" id="SSF47240">
    <property type="entry name" value="Ferritin-like"/>
    <property type="match status" value="1"/>
</dbReference>
<dbReference type="AlphaFoldDB" id="A0A2U1T9W1"/>
<dbReference type="InterPro" id="IPR012347">
    <property type="entry name" value="Ferritin-like"/>
</dbReference>
<reference evidence="5" key="1">
    <citation type="submission" date="2018-04" db="EMBL/GenBank/DDBJ databases">
        <authorList>
            <person name="Liu S."/>
            <person name="Wang Z."/>
            <person name="Li J."/>
        </authorList>
    </citation>
    <scope>NUCLEOTIDE SEQUENCE [LARGE SCALE GENOMIC DNA]</scope>
    <source>
        <strain evidence="5">2189</strain>
    </source>
</reference>
<proteinExistence type="inferred from homology"/>
<dbReference type="NCBIfam" id="NF006975">
    <property type="entry name" value="PRK09448.1"/>
    <property type="match status" value="1"/>
</dbReference>
<dbReference type="PROSITE" id="PS00818">
    <property type="entry name" value="DPS_1"/>
    <property type="match status" value="1"/>
</dbReference>
<dbReference type="InterPro" id="IPR009078">
    <property type="entry name" value="Ferritin-like_SF"/>
</dbReference>
<accession>A0A2U1T9W1</accession>
<evidence type="ECO:0000313" key="4">
    <source>
        <dbReference type="EMBL" id="PWC02793.1"/>
    </source>
</evidence>
<evidence type="ECO:0000256" key="2">
    <source>
        <dbReference type="RuleBase" id="RU003875"/>
    </source>
</evidence>
<dbReference type="PIRSF" id="PIRSF005900">
    <property type="entry name" value="Dps"/>
    <property type="match status" value="1"/>
</dbReference>